<dbReference type="Proteomes" id="UP000034392">
    <property type="component" value="Chromosome"/>
</dbReference>
<feature type="region of interest" description="Disordered" evidence="1">
    <location>
        <begin position="190"/>
        <end position="226"/>
    </location>
</feature>
<sequence>MRAIALIYLAALIVAQPAAAAGTPLSEFRLPGDSTATPTPQGPVDQDIPAPSPVTEPGSRQEAEAEPAPALAPVLPQPIILPETAISVEPAPRPAPHRMAEPQAVQGQDAAAPSPAATAEPEGAAETTPQPGATSQPITTPIPEPADPASAPSPLPAANNWLPFLLAAGLALAAALAVFLWRRKRATPIERPAVQPPRPAAPMPASAAPQPPASPSPAPPAAPGVPPGLQVGLEPVRLSLSLMNATLSYRLLLANRGGAPLTDIAITADMIAAHASQPREQQLAGPAENAPVVERIGQLEPGERRILVGECRLPKADIVPIRQGASSLLVPLARFRVLAKDVPPFCQTYVVGLPPKRAQAGLLPFRLDLGPRVYPELALRAFA</sequence>
<evidence type="ECO:0000256" key="1">
    <source>
        <dbReference type="SAM" id="MobiDB-lite"/>
    </source>
</evidence>
<feature type="compositionally biased region" description="Pro residues" evidence="1">
    <location>
        <begin position="209"/>
        <end position="226"/>
    </location>
</feature>
<proteinExistence type="predicted"/>
<dbReference type="NCBIfam" id="TIGR01167">
    <property type="entry name" value="LPXTG_anchor"/>
    <property type="match status" value="1"/>
</dbReference>
<organism evidence="4 5">
    <name type="scientific">Croceibacterium atlanticum</name>
    <dbReference type="NCBI Taxonomy" id="1267766"/>
    <lineage>
        <taxon>Bacteria</taxon>
        <taxon>Pseudomonadati</taxon>
        <taxon>Pseudomonadota</taxon>
        <taxon>Alphaproteobacteria</taxon>
        <taxon>Sphingomonadales</taxon>
        <taxon>Erythrobacteraceae</taxon>
        <taxon>Croceibacterium</taxon>
    </lineage>
</organism>
<dbReference type="OrthoDB" id="7499632at2"/>
<accession>A0A0F7KSW5</accession>
<protein>
    <submittedName>
        <fullName evidence="4">Uncharacterized protein</fullName>
    </submittedName>
</protein>
<evidence type="ECO:0000313" key="4">
    <source>
        <dbReference type="EMBL" id="AKH42362.1"/>
    </source>
</evidence>
<dbReference type="RefSeq" id="WP_046903193.1">
    <property type="nucleotide sequence ID" value="NZ_CP011452.2"/>
</dbReference>
<evidence type="ECO:0000256" key="2">
    <source>
        <dbReference type="SAM" id="Phobius"/>
    </source>
</evidence>
<feature type="region of interest" description="Disordered" evidence="1">
    <location>
        <begin position="89"/>
        <end position="154"/>
    </location>
</feature>
<dbReference type="STRING" id="1267766.WYH_01320"/>
<reference evidence="4" key="1">
    <citation type="submission" date="2015-05" db="EMBL/GenBank/DDBJ databases">
        <title>The complete genome of Altererythrobacter atlanticus strain 26DY36.</title>
        <authorList>
            <person name="Wu Y.-H."/>
            <person name="Cheng H."/>
            <person name="Wu X.-W."/>
        </authorList>
    </citation>
    <scope>NUCLEOTIDE SEQUENCE [LARGE SCALE GENOMIC DNA]</scope>
    <source>
        <strain evidence="4">26DY36</strain>
    </source>
</reference>
<feature type="compositionally biased region" description="Polar residues" evidence="1">
    <location>
        <begin position="130"/>
        <end position="139"/>
    </location>
</feature>
<dbReference type="AlphaFoldDB" id="A0A0F7KSW5"/>
<feature type="signal peptide" evidence="3">
    <location>
        <begin position="1"/>
        <end position="20"/>
    </location>
</feature>
<dbReference type="KEGG" id="aay:WYH_01320"/>
<keyword evidence="5" id="KW-1185">Reference proteome</keyword>
<keyword evidence="3" id="KW-0732">Signal</keyword>
<evidence type="ECO:0000256" key="3">
    <source>
        <dbReference type="SAM" id="SignalP"/>
    </source>
</evidence>
<keyword evidence="2" id="KW-1133">Transmembrane helix</keyword>
<feature type="compositionally biased region" description="Pro residues" evidence="1">
    <location>
        <begin position="140"/>
        <end position="154"/>
    </location>
</feature>
<feature type="transmembrane region" description="Helical" evidence="2">
    <location>
        <begin position="161"/>
        <end position="181"/>
    </location>
</feature>
<keyword evidence="2" id="KW-0812">Transmembrane</keyword>
<keyword evidence="2" id="KW-0472">Membrane</keyword>
<evidence type="ECO:0000313" key="5">
    <source>
        <dbReference type="Proteomes" id="UP000034392"/>
    </source>
</evidence>
<name>A0A0F7KSW5_9SPHN</name>
<feature type="region of interest" description="Disordered" evidence="1">
    <location>
        <begin position="24"/>
        <end position="73"/>
    </location>
</feature>
<dbReference type="PATRIC" id="fig|1267766.3.peg.1328"/>
<feature type="chain" id="PRO_5043545493" evidence="3">
    <location>
        <begin position="21"/>
        <end position="383"/>
    </location>
</feature>
<feature type="compositionally biased region" description="Low complexity" evidence="1">
    <location>
        <begin position="110"/>
        <end position="129"/>
    </location>
</feature>
<gene>
    <name evidence="4" type="ORF">WYH_01320</name>
</gene>
<dbReference type="EMBL" id="CP011452">
    <property type="protein sequence ID" value="AKH42362.1"/>
    <property type="molecule type" value="Genomic_DNA"/>
</dbReference>